<dbReference type="EMBL" id="FUEG01000006">
    <property type="protein sequence ID" value="SJL06082.1"/>
    <property type="molecule type" value="Genomic_DNA"/>
</dbReference>
<dbReference type="PANTHER" id="PTHR13774:SF17">
    <property type="entry name" value="PHENAZINE BIOSYNTHESIS-LIKE DOMAIN-CONTAINING PROTEIN"/>
    <property type="match status" value="1"/>
</dbReference>
<sequence length="294" mass="31875">MAHSFPFYLASAFSNDAFGGNPAAVIFLDKLDITDEFLLKIADNLNQPAAAFLFPAPPSTDPRVFKFWIRYIVGPGTEVPFCGHATIAAAQVAFNLRRDLVSSEVAVLEFETPASGVMRAFKMGDGFNEIQLPLAVVEEVGADERERLSKLVHNAFGREVNIEFIGRGGEGFRNSLLVEVDAKVNLKASSINANPLKETGCSTNILTTESLTGEEIFVSRMFAPTILSSGEDHVCGAAHCLLTPYWFSKKNITEGLRAATQVSKRGGMLKVGKGKEVVRIQGQACVFSSATMYL</sequence>
<comment type="similarity">
    <text evidence="1">Belongs to the PhzF family.</text>
</comment>
<evidence type="ECO:0000256" key="2">
    <source>
        <dbReference type="ARBA" id="ARBA00023235"/>
    </source>
</evidence>
<proteinExistence type="inferred from homology"/>
<evidence type="ECO:0008006" key="5">
    <source>
        <dbReference type="Google" id="ProtNLM"/>
    </source>
</evidence>
<evidence type="ECO:0000256" key="1">
    <source>
        <dbReference type="ARBA" id="ARBA00008270"/>
    </source>
</evidence>
<dbReference type="OrthoDB" id="75169at2759"/>
<evidence type="ECO:0000313" key="4">
    <source>
        <dbReference type="Proteomes" id="UP000219338"/>
    </source>
</evidence>
<dbReference type="Gene3D" id="3.10.310.10">
    <property type="entry name" value="Diaminopimelate Epimerase, Chain A, domain 1"/>
    <property type="match status" value="2"/>
</dbReference>
<dbReference type="SUPFAM" id="SSF54506">
    <property type="entry name" value="Diaminopimelate epimerase-like"/>
    <property type="match status" value="1"/>
</dbReference>
<accession>A0A284RBF0</accession>
<reference evidence="4" key="1">
    <citation type="journal article" date="2017" name="Nat. Ecol. Evol.">
        <title>Genome expansion and lineage-specific genetic innovations in the forest pathogenic fungi Armillaria.</title>
        <authorList>
            <person name="Sipos G."/>
            <person name="Prasanna A.N."/>
            <person name="Walter M.C."/>
            <person name="O'Connor E."/>
            <person name="Balint B."/>
            <person name="Krizsan K."/>
            <person name="Kiss B."/>
            <person name="Hess J."/>
            <person name="Varga T."/>
            <person name="Slot J."/>
            <person name="Riley R."/>
            <person name="Boka B."/>
            <person name="Rigling D."/>
            <person name="Barry K."/>
            <person name="Lee J."/>
            <person name="Mihaltcheva S."/>
            <person name="LaButti K."/>
            <person name="Lipzen A."/>
            <person name="Waldron R."/>
            <person name="Moloney N.M."/>
            <person name="Sperisen C."/>
            <person name="Kredics L."/>
            <person name="Vagvoelgyi C."/>
            <person name="Patrignani A."/>
            <person name="Fitzpatrick D."/>
            <person name="Nagy I."/>
            <person name="Doyle S."/>
            <person name="Anderson J.B."/>
            <person name="Grigoriev I.V."/>
            <person name="Gueldener U."/>
            <person name="Muensterkoetter M."/>
            <person name="Nagy L.G."/>
        </authorList>
    </citation>
    <scope>NUCLEOTIDE SEQUENCE [LARGE SCALE GENOMIC DNA]</scope>
    <source>
        <strain evidence="4">C18/9</strain>
    </source>
</reference>
<evidence type="ECO:0000313" key="3">
    <source>
        <dbReference type="EMBL" id="SJL06082.1"/>
    </source>
</evidence>
<dbReference type="Pfam" id="PF02567">
    <property type="entry name" value="PhzC-PhzF"/>
    <property type="match status" value="1"/>
</dbReference>
<organism evidence="3 4">
    <name type="scientific">Armillaria ostoyae</name>
    <name type="common">Armillaria root rot fungus</name>
    <dbReference type="NCBI Taxonomy" id="47428"/>
    <lineage>
        <taxon>Eukaryota</taxon>
        <taxon>Fungi</taxon>
        <taxon>Dikarya</taxon>
        <taxon>Basidiomycota</taxon>
        <taxon>Agaricomycotina</taxon>
        <taxon>Agaricomycetes</taxon>
        <taxon>Agaricomycetidae</taxon>
        <taxon>Agaricales</taxon>
        <taxon>Marasmiineae</taxon>
        <taxon>Physalacriaceae</taxon>
        <taxon>Armillaria</taxon>
    </lineage>
</organism>
<keyword evidence="2" id="KW-0413">Isomerase</keyword>
<dbReference type="PIRSF" id="PIRSF016184">
    <property type="entry name" value="PhzC_PhzF"/>
    <property type="match status" value="1"/>
</dbReference>
<dbReference type="GO" id="GO:0005737">
    <property type="term" value="C:cytoplasm"/>
    <property type="evidence" value="ECO:0007669"/>
    <property type="project" value="TreeGrafter"/>
</dbReference>
<dbReference type="PANTHER" id="PTHR13774">
    <property type="entry name" value="PHENAZINE BIOSYNTHESIS PROTEIN"/>
    <property type="match status" value="1"/>
</dbReference>
<dbReference type="STRING" id="47428.A0A284RBF0"/>
<dbReference type="AlphaFoldDB" id="A0A284RBF0"/>
<dbReference type="Proteomes" id="UP000219338">
    <property type="component" value="Unassembled WGS sequence"/>
</dbReference>
<protein>
    <recommendedName>
        <fullName evidence="5">Diaminopimelate epimerase-like protein</fullName>
    </recommendedName>
</protein>
<dbReference type="OMA" id="DFPAQYP"/>
<keyword evidence="4" id="KW-1185">Reference proteome</keyword>
<gene>
    <name evidence="3" type="ORF">ARMOST_09418</name>
</gene>
<dbReference type="InterPro" id="IPR003719">
    <property type="entry name" value="Phenazine_PhzF-like"/>
</dbReference>
<dbReference type="GO" id="GO:0016853">
    <property type="term" value="F:isomerase activity"/>
    <property type="evidence" value="ECO:0007669"/>
    <property type="project" value="UniProtKB-KW"/>
</dbReference>
<name>A0A284RBF0_ARMOS</name>